<evidence type="ECO:0000313" key="2">
    <source>
        <dbReference type="Proteomes" id="UP000037136"/>
    </source>
</evidence>
<organism evidence="1 2">
    <name type="scientific">Ophiocordyceps unilateralis</name>
    <name type="common">Zombie-ant fungus</name>
    <name type="synonym">Torrubia unilateralis</name>
    <dbReference type="NCBI Taxonomy" id="268505"/>
    <lineage>
        <taxon>Eukaryota</taxon>
        <taxon>Fungi</taxon>
        <taxon>Dikarya</taxon>
        <taxon>Ascomycota</taxon>
        <taxon>Pezizomycotina</taxon>
        <taxon>Sordariomycetes</taxon>
        <taxon>Hypocreomycetidae</taxon>
        <taxon>Hypocreales</taxon>
        <taxon>Ophiocordycipitaceae</taxon>
        <taxon>Ophiocordyceps</taxon>
    </lineage>
</organism>
<dbReference type="AlphaFoldDB" id="A0A2A9P2B3"/>
<evidence type="ECO:0000313" key="1">
    <source>
        <dbReference type="EMBL" id="PFH55002.1"/>
    </source>
</evidence>
<proteinExistence type="predicted"/>
<reference evidence="1 2" key="2">
    <citation type="journal article" date="2017" name="Sci. Rep.">
        <title>Ant-infecting Ophiocordyceps genomes reveal a high diversity of potential behavioral manipulation genes and a possible major role for enterotoxins.</title>
        <authorList>
            <person name="de Bekker C."/>
            <person name="Ohm R.A."/>
            <person name="Evans H.C."/>
            <person name="Brachmann A."/>
            <person name="Hughes D.P."/>
        </authorList>
    </citation>
    <scope>NUCLEOTIDE SEQUENCE [LARGE SCALE GENOMIC DNA]</scope>
    <source>
        <strain evidence="1 2">SC16a</strain>
    </source>
</reference>
<gene>
    <name evidence="1" type="ORF">XA68_11108</name>
</gene>
<name>A0A2A9P2B3_OPHUN</name>
<keyword evidence="2" id="KW-1185">Reference proteome</keyword>
<sequence length="71" mass="8156">MQIGRMPKHRSLAGRIFQLTTTDVQRILTTSNLVGSPWLTDPYNSTLPFVTFQITQELARLLGMRLPHENF</sequence>
<dbReference type="EMBL" id="LAZP02001346">
    <property type="protein sequence ID" value="PFH55002.1"/>
    <property type="molecule type" value="Genomic_DNA"/>
</dbReference>
<protein>
    <submittedName>
        <fullName evidence="1">Uncharacterized protein</fullName>
    </submittedName>
</protein>
<accession>A0A2A9P2B3</accession>
<comment type="caution">
    <text evidence="1">The sequence shown here is derived from an EMBL/GenBank/DDBJ whole genome shotgun (WGS) entry which is preliminary data.</text>
</comment>
<reference evidence="1 2" key="1">
    <citation type="journal article" date="2015" name="BMC Genomics">
        <title>Gene expression during zombie ant biting behavior reflects the complexity underlying fungal parasitic behavioral manipulation.</title>
        <authorList>
            <person name="de Bekker C."/>
            <person name="Ohm R.A."/>
            <person name="Loreto R.G."/>
            <person name="Sebastian A."/>
            <person name="Albert I."/>
            <person name="Merrow M."/>
            <person name="Brachmann A."/>
            <person name="Hughes D.P."/>
        </authorList>
    </citation>
    <scope>NUCLEOTIDE SEQUENCE [LARGE SCALE GENOMIC DNA]</scope>
    <source>
        <strain evidence="1 2">SC16a</strain>
    </source>
</reference>
<dbReference type="Proteomes" id="UP000037136">
    <property type="component" value="Unassembled WGS sequence"/>
</dbReference>